<gene>
    <name evidence="5" type="ORF">GLX27_003070</name>
</gene>
<evidence type="ECO:0000313" key="6">
    <source>
        <dbReference type="Proteomes" id="UP000818624"/>
    </source>
</evidence>
<evidence type="ECO:0000256" key="1">
    <source>
        <dbReference type="ARBA" id="ARBA00010883"/>
    </source>
</evidence>
<feature type="compositionally biased region" description="Pro residues" evidence="2">
    <location>
        <begin position="457"/>
        <end position="474"/>
    </location>
</feature>
<dbReference type="Pfam" id="PF08628">
    <property type="entry name" value="Nexin_C"/>
    <property type="match status" value="1"/>
</dbReference>
<feature type="compositionally biased region" description="Basic and acidic residues" evidence="2">
    <location>
        <begin position="1007"/>
        <end position="1026"/>
    </location>
</feature>
<accession>A0ABY8ES33</accession>
<protein>
    <recommendedName>
        <fullName evidence="4">PXA domain-containing protein</fullName>
    </recommendedName>
</protein>
<dbReference type="InterPro" id="IPR003114">
    <property type="entry name" value="Phox_assoc"/>
</dbReference>
<comment type="similarity">
    <text evidence="1">Belongs to the sorting nexin family.</text>
</comment>
<name>A0ABY8ES33_MALFU</name>
<keyword evidence="3" id="KW-0472">Membrane</keyword>
<feature type="region of interest" description="Disordered" evidence="2">
    <location>
        <begin position="972"/>
        <end position="1090"/>
    </location>
</feature>
<dbReference type="PANTHER" id="PTHR22775:SF3">
    <property type="entry name" value="SORTING NEXIN-13"/>
    <property type="match status" value="1"/>
</dbReference>
<keyword evidence="6" id="KW-1185">Reference proteome</keyword>
<feature type="region of interest" description="Disordered" evidence="2">
    <location>
        <begin position="348"/>
        <end position="579"/>
    </location>
</feature>
<feature type="compositionally biased region" description="Low complexity" evidence="2">
    <location>
        <begin position="427"/>
        <end position="456"/>
    </location>
</feature>
<sequence length="1401" mass="149239">MTLVANAALGVLGLMVLRLGLWATMLTTALVVLLLCHPMVHTFLEVTVPNRLVSDQSTARDEAHVRALQGRLTHLAQQPKNTLQGQGRMGLDTVPEELRPELTQLLALIKRDFIQYWYDPLTLGDTTFPREAIGSLEHIISQVSLRLEQFRRTNVATELSLTVLSVLVAALRRRRTAQGAEAAGAAPSAAGSLGPGLWKSSAERIESLRASISTLLLQSLPYEDRKSPALVQLLTEVLTKQAWETIQSQSDPDVLNQYIVQYGKKSAGTAITAMALGEVPEDVEAAAQRSADSMLQSAPDLASSVSSTLGSAVAVSAPAVAGAAEQTAGVLQEAYAALAGAVAGDEASMPQEAPAAQDASATPAAEQRAETRPAAAATQPKAEAPAEAKRPVAQTEAPDSRRAAAQAEAIRKARMPTTAPPPALPKRSTAAEAPRPAAADTSAPATADTSRASSPAKPSPAPLSAPPSDPPRPSSTPAGDQEPVRDLLSFDDDTANPWSDDPAQAAPAKTAPSFALGPHQGALVDPHLLDLESELDGPPPARPMDIPREMREPPLPQSLKQSKYDTRAYEPRRSHSPRPVAIGDVLASRDPEQLDPFESYVASIDSTHTAQRRRPEGAVLMQLHANLDALARTADHHSTTPELFESDVRAILQHALDMLPEHETPPATRGASVRPAIRAALDRSLSTPASMSSVQQAVLARLQQLWDAYTAHTAPRRLAYEPRRPPSRTSSTGVARVRSPELQRNVASTEGITTISVVDVSANAERAGPVDVRTLQVLISIEDVASNTGGYVLLRSWAQFEALHAELERMYAQRPADTVLSAPPPPLPSLRGKSSPAACEALHTYLSALLMPQNGAVAWYSTTQAVQRFIDKTRAEDEPLRKNTNLMSSIGDVGRSFASGVAGAAGSARKGLGQGIGQIGAVAPSAANAPARLGTGLSRGLFGAKEPRSGGAVLSPASSARSSFDDRTLLDASTELPKPPLPARSRTSQPLEHHETGSDSGRGAASDSDKPPRSETPRSAEARTQPETRNGAAAPAAKRAPAAGAAKPAPTQSPRKASDTPGDKASNKANDKPKKAEAATTTPWASDEAENLSPQDIDALLTAVFAVVHEAFNLQGAWTLRRGLLRVLEQVVRTTYSTSVVSTLVYFSSTLTLPALASWLEVLRTTLWPNGVWKSESDPPRTAAQKQATAAEAREIVLSYTPTQAAYAIGMGGKQTCMDALATVHEVVTDPVVSLDLHLALVLRVLDLAMGTASGDREFLDNTETNCARPLTDAVITVRVIKSFEYRTMKPLVLHVDLTQTNAAQLRTRCVETVRTQPAFKAYRSVADKLDTLKLYTRAHGAKTTNLIINLDHPEWILQNDENGPPLAELGIENETELSLFNREAYDAFLANPETRWDVSG</sequence>
<feature type="compositionally biased region" description="Low complexity" evidence="2">
    <location>
        <begin position="348"/>
        <end position="383"/>
    </location>
</feature>
<keyword evidence="3" id="KW-0812">Transmembrane</keyword>
<evidence type="ECO:0000313" key="5">
    <source>
        <dbReference type="EMBL" id="WFD48400.1"/>
    </source>
</evidence>
<dbReference type="Pfam" id="PF02194">
    <property type="entry name" value="PXA"/>
    <property type="match status" value="1"/>
</dbReference>
<evidence type="ECO:0000256" key="2">
    <source>
        <dbReference type="SAM" id="MobiDB-lite"/>
    </source>
</evidence>
<feature type="compositionally biased region" description="Basic and acidic residues" evidence="2">
    <location>
        <begin position="1056"/>
        <end position="1077"/>
    </location>
</feature>
<dbReference type="InterPro" id="IPR013937">
    <property type="entry name" value="Sorting_nexin_C"/>
</dbReference>
<organism evidence="5 6">
    <name type="scientific">Malassezia furfur</name>
    <name type="common">Pityriasis versicolor infection agent</name>
    <name type="synonym">Pityrosporum furfur</name>
    <dbReference type="NCBI Taxonomy" id="55194"/>
    <lineage>
        <taxon>Eukaryota</taxon>
        <taxon>Fungi</taxon>
        <taxon>Dikarya</taxon>
        <taxon>Basidiomycota</taxon>
        <taxon>Ustilaginomycotina</taxon>
        <taxon>Malasseziomycetes</taxon>
        <taxon>Malasseziales</taxon>
        <taxon>Malasseziaceae</taxon>
        <taxon>Malassezia</taxon>
    </lineage>
</organism>
<dbReference type="Pfam" id="PF10209">
    <property type="entry name" value="DUF2340"/>
    <property type="match status" value="1"/>
</dbReference>
<feature type="domain" description="PXA" evidence="4">
    <location>
        <begin position="95"/>
        <end position="267"/>
    </location>
</feature>
<keyword evidence="3" id="KW-1133">Transmembrane helix</keyword>
<feature type="compositionally biased region" description="Low complexity" evidence="2">
    <location>
        <begin position="1031"/>
        <end position="1050"/>
    </location>
</feature>
<dbReference type="EMBL" id="CP046236">
    <property type="protein sequence ID" value="WFD48400.1"/>
    <property type="molecule type" value="Genomic_DNA"/>
</dbReference>
<feature type="transmembrane region" description="Helical" evidence="3">
    <location>
        <begin position="7"/>
        <end position="35"/>
    </location>
</feature>
<evidence type="ECO:0000256" key="3">
    <source>
        <dbReference type="SAM" id="Phobius"/>
    </source>
</evidence>
<dbReference type="SMART" id="SM00313">
    <property type="entry name" value="PXA"/>
    <property type="match status" value="1"/>
</dbReference>
<dbReference type="PROSITE" id="PS51207">
    <property type="entry name" value="PXA"/>
    <property type="match status" value="1"/>
</dbReference>
<feature type="compositionally biased region" description="Basic and acidic residues" evidence="2">
    <location>
        <begin position="562"/>
        <end position="573"/>
    </location>
</feature>
<proteinExistence type="inferred from homology"/>
<dbReference type="Proteomes" id="UP000818624">
    <property type="component" value="Chromosome 3"/>
</dbReference>
<evidence type="ECO:0000259" key="4">
    <source>
        <dbReference type="PROSITE" id="PS51207"/>
    </source>
</evidence>
<reference evidence="5 6" key="1">
    <citation type="journal article" date="2020" name="Elife">
        <title>Loss of centromere function drives karyotype evolution in closely related Malassezia species.</title>
        <authorList>
            <person name="Sankaranarayanan S.R."/>
            <person name="Ianiri G."/>
            <person name="Coelho M.A."/>
            <person name="Reza M.H."/>
            <person name="Thimmappa B.C."/>
            <person name="Ganguly P."/>
            <person name="Vadnala R.N."/>
            <person name="Sun S."/>
            <person name="Siddharthan R."/>
            <person name="Tellgren-Roth C."/>
            <person name="Dawson T.L."/>
            <person name="Heitman J."/>
            <person name="Sanyal K."/>
        </authorList>
    </citation>
    <scope>NUCLEOTIDE SEQUENCE [LARGE SCALE GENOMIC DNA]</scope>
    <source>
        <strain evidence="5">CBS14141</strain>
    </source>
</reference>
<dbReference type="InterPro" id="IPR018794">
    <property type="entry name" value="UPF0538"/>
</dbReference>
<dbReference type="PANTHER" id="PTHR22775">
    <property type="entry name" value="SORTING NEXIN"/>
    <property type="match status" value="1"/>
</dbReference>